<evidence type="ECO:0000256" key="1">
    <source>
        <dbReference type="SAM" id="Coils"/>
    </source>
</evidence>
<dbReference type="RefSeq" id="WP_103880297.1">
    <property type="nucleotide sequence ID" value="NZ_FNVG01000008.1"/>
</dbReference>
<dbReference type="OrthoDB" id="9795626at2"/>
<dbReference type="EMBL" id="FNVG01000008">
    <property type="protein sequence ID" value="SEG19694.1"/>
    <property type="molecule type" value="Genomic_DNA"/>
</dbReference>
<name>A0A1H5Y6S7_9VIBR</name>
<reference evidence="4" key="1">
    <citation type="submission" date="2016-10" db="EMBL/GenBank/DDBJ databases">
        <authorList>
            <person name="Varghese N."/>
            <person name="Submissions S."/>
        </authorList>
    </citation>
    <scope>NUCLEOTIDE SEQUENCE [LARGE SCALE GENOMIC DNA]</scope>
    <source>
        <strain evidence="4">CGMCC 1.7062</strain>
    </source>
</reference>
<dbReference type="PANTHER" id="PTHR32114:SF2">
    <property type="entry name" value="ABC TRANSPORTER ABCH.3"/>
    <property type="match status" value="1"/>
</dbReference>
<evidence type="ECO:0000313" key="3">
    <source>
        <dbReference type="EMBL" id="SEG19694.1"/>
    </source>
</evidence>
<dbReference type="Proteomes" id="UP000236721">
    <property type="component" value="Unassembled WGS sequence"/>
</dbReference>
<accession>A0A1H5Y6S7</accession>
<feature type="coiled-coil region" evidence="1">
    <location>
        <begin position="381"/>
        <end position="458"/>
    </location>
</feature>
<feature type="domain" description="Rad50/SbcC-type AAA" evidence="2">
    <location>
        <begin position="5"/>
        <end position="231"/>
    </location>
</feature>
<keyword evidence="1" id="KW-0175">Coiled coil</keyword>
<dbReference type="SUPFAM" id="SSF52540">
    <property type="entry name" value="P-loop containing nucleoside triphosphate hydrolases"/>
    <property type="match status" value="1"/>
</dbReference>
<protein>
    <submittedName>
        <fullName evidence="3">DNA sulfur modification protein DndD</fullName>
    </submittedName>
</protein>
<dbReference type="InterPro" id="IPR027417">
    <property type="entry name" value="P-loop_NTPase"/>
</dbReference>
<dbReference type="GO" id="GO:0006302">
    <property type="term" value="P:double-strand break repair"/>
    <property type="evidence" value="ECO:0007669"/>
    <property type="project" value="InterPro"/>
</dbReference>
<keyword evidence="4" id="KW-1185">Reference proteome</keyword>
<feature type="coiled-coil region" evidence="1">
    <location>
        <begin position="204"/>
        <end position="277"/>
    </location>
</feature>
<evidence type="ECO:0000259" key="2">
    <source>
        <dbReference type="Pfam" id="PF13476"/>
    </source>
</evidence>
<dbReference type="InterPro" id="IPR038729">
    <property type="entry name" value="Rad50/SbcC_AAA"/>
</dbReference>
<dbReference type="Pfam" id="PF13476">
    <property type="entry name" value="AAA_23"/>
    <property type="match status" value="1"/>
</dbReference>
<evidence type="ECO:0000313" key="4">
    <source>
        <dbReference type="Proteomes" id="UP000236721"/>
    </source>
</evidence>
<gene>
    <name evidence="3" type="ORF">SAMN04488244_108165</name>
</gene>
<proteinExistence type="predicted"/>
<sequence>MKLIKLEVNNFRQFYGKQEIEFSVDQTRGVTLIHGENNGGKTALLNALRWCLYEETTENLLDPNNLLNKHAAQQGTKSFSVSLHLEHENRLLEVKRVQSKGSGKSILRVFEINDGCYAEQSEKNPNTLINTFLPKEMSQYFFYQGEGTGTLNSQNDFSHIRDAIDKVLGLTVAKTALKHLNSIKTSYQKDLKQYDTNSEIETLLSNKDLILESYEKNKKILEQKRAELESEESEYANQLKKQTRFDRTAIEGTLKMRRQQEQLLSSLQRQHKQLITEKAKLTPDYAMSAFSQKIASMDLSKINTDELNQSLRYTVDKQLLHEILSNKECICGSAVTKDAEAYRLIEELGKHAVDPDLKRRWKLVMSLQEKLAKLSLPTARMQDTLDKIDDHEEQIRELEKSIKELSLTIEESDIDDIKAIEKATAIAKSKCDNLNREIPRLEQQIKNQSLDLKDIDRRVDALSATKPKAKKVRNLILSTEKIIELYEEAISSSQHGVDKILLNKMQALFKQVAFNGYTVKKDTNSKSGSFTWAIVDMDGNRVAVGNGYQAMLSISFIVALLEFSKDRSNNKQHLLTPGTIAPFIADSILAFISPENGRELVRYIAEKVEQSIFMFSQAQWTKETDEGMRDKIGKEYNLVQHTMLTESEFMGKYPTQLSVQGNKYDVVRFGSDFDKVTIEEIL</sequence>
<organism evidence="3 4">
    <name type="scientific">Vibrio hangzhouensis</name>
    <dbReference type="NCBI Taxonomy" id="462991"/>
    <lineage>
        <taxon>Bacteria</taxon>
        <taxon>Pseudomonadati</taxon>
        <taxon>Pseudomonadota</taxon>
        <taxon>Gammaproteobacteria</taxon>
        <taxon>Vibrionales</taxon>
        <taxon>Vibrionaceae</taxon>
        <taxon>Vibrio</taxon>
    </lineage>
</organism>
<dbReference type="PANTHER" id="PTHR32114">
    <property type="entry name" value="ABC TRANSPORTER ABCH.3"/>
    <property type="match status" value="1"/>
</dbReference>
<dbReference type="GO" id="GO:0016887">
    <property type="term" value="F:ATP hydrolysis activity"/>
    <property type="evidence" value="ECO:0007669"/>
    <property type="project" value="InterPro"/>
</dbReference>
<dbReference type="AlphaFoldDB" id="A0A1H5Y6S7"/>
<dbReference type="Gene3D" id="3.40.50.300">
    <property type="entry name" value="P-loop containing nucleotide triphosphate hydrolases"/>
    <property type="match status" value="1"/>
</dbReference>